<dbReference type="KEGG" id="pcm:AY601_0928"/>
<dbReference type="PROSITE" id="PS50930">
    <property type="entry name" value="HTH_LYTTR"/>
    <property type="match status" value="1"/>
</dbReference>
<dbReference type="Pfam" id="PF04397">
    <property type="entry name" value="LytTR"/>
    <property type="match status" value="1"/>
</dbReference>
<evidence type="ECO:0000259" key="2">
    <source>
        <dbReference type="PROSITE" id="PS50110"/>
    </source>
</evidence>
<evidence type="ECO:0000256" key="1">
    <source>
        <dbReference type="PROSITE-ProRule" id="PRU00169"/>
    </source>
</evidence>
<feature type="domain" description="HTH LytTR-type" evidence="3">
    <location>
        <begin position="145"/>
        <end position="209"/>
    </location>
</feature>
<dbReference type="RefSeq" id="WP_068397100.1">
    <property type="nucleotide sequence ID" value="NZ_CP014504.1"/>
</dbReference>
<dbReference type="GO" id="GO:0000156">
    <property type="term" value="F:phosphorelay response regulator activity"/>
    <property type="evidence" value="ECO:0007669"/>
    <property type="project" value="InterPro"/>
</dbReference>
<dbReference type="PATRIC" id="fig|188932.3.peg.956"/>
<dbReference type="Proteomes" id="UP000071561">
    <property type="component" value="Chromosome"/>
</dbReference>
<gene>
    <name evidence="4" type="ORF">AY601_0928</name>
</gene>
<evidence type="ECO:0000313" key="5">
    <source>
        <dbReference type="Proteomes" id="UP000071561"/>
    </source>
</evidence>
<dbReference type="Gene3D" id="3.40.50.2300">
    <property type="match status" value="1"/>
</dbReference>
<proteinExistence type="predicted"/>
<accession>A0A127VA38</accession>
<dbReference type="AlphaFoldDB" id="A0A127VA38"/>
<dbReference type="EMBL" id="CP014504">
    <property type="protein sequence ID" value="AMP97868.1"/>
    <property type="molecule type" value="Genomic_DNA"/>
</dbReference>
<dbReference type="SMART" id="SM00850">
    <property type="entry name" value="LytTR"/>
    <property type="match status" value="1"/>
</dbReference>
<organism evidence="4 5">
    <name type="scientific">Pedobacter cryoconitis</name>
    <dbReference type="NCBI Taxonomy" id="188932"/>
    <lineage>
        <taxon>Bacteria</taxon>
        <taxon>Pseudomonadati</taxon>
        <taxon>Bacteroidota</taxon>
        <taxon>Sphingobacteriia</taxon>
        <taxon>Sphingobacteriales</taxon>
        <taxon>Sphingobacteriaceae</taxon>
        <taxon>Pedobacter</taxon>
    </lineage>
</organism>
<sequence length="246" mass="28157">MKITCYIIDEDLNSIDTLKKHIDDIVFLELIGFHTKAEEGIAEVKTMLPDFVFLGIDMPVSEGAGFSAQIASITKIVYISMFTAYAFEAFKHNAIDYLLKPVSKLKFIQCIGKIIYALPQPSMVTQQPKSLNPSYIYLKELATNRLFKVELDDIFYIESNNNNVIFNLDKKTCIVQVPLKKIIIQLPPDIFLRIHKSFIVNHKKIIHIDGNMVVLKNKTVLLLGSTYRESFYNYIRTAIVKTGRDK</sequence>
<evidence type="ECO:0000259" key="3">
    <source>
        <dbReference type="PROSITE" id="PS50930"/>
    </source>
</evidence>
<dbReference type="Gene3D" id="2.40.50.1020">
    <property type="entry name" value="LytTr DNA-binding domain"/>
    <property type="match status" value="1"/>
</dbReference>
<evidence type="ECO:0008006" key="6">
    <source>
        <dbReference type="Google" id="ProtNLM"/>
    </source>
</evidence>
<dbReference type="Pfam" id="PF00072">
    <property type="entry name" value="Response_reg"/>
    <property type="match status" value="1"/>
</dbReference>
<dbReference type="PANTHER" id="PTHR37299:SF1">
    <property type="entry name" value="STAGE 0 SPORULATION PROTEIN A HOMOLOG"/>
    <property type="match status" value="1"/>
</dbReference>
<dbReference type="InterPro" id="IPR011006">
    <property type="entry name" value="CheY-like_superfamily"/>
</dbReference>
<dbReference type="InterPro" id="IPR001789">
    <property type="entry name" value="Sig_transdc_resp-reg_receiver"/>
</dbReference>
<dbReference type="OrthoDB" id="9787344at2"/>
<protein>
    <recommendedName>
        <fullName evidence="6">LytTR family two component transcriptional regulator</fullName>
    </recommendedName>
</protein>
<keyword evidence="5" id="KW-1185">Reference proteome</keyword>
<dbReference type="PROSITE" id="PS50110">
    <property type="entry name" value="RESPONSE_REGULATORY"/>
    <property type="match status" value="1"/>
</dbReference>
<dbReference type="SUPFAM" id="SSF52172">
    <property type="entry name" value="CheY-like"/>
    <property type="match status" value="1"/>
</dbReference>
<reference evidence="4 5" key="1">
    <citation type="submission" date="2016-03" db="EMBL/GenBank/DDBJ databases">
        <title>Complete genome sequence of Pedobacter cryoconitis PAMC 27485.</title>
        <authorList>
            <person name="Lee J."/>
            <person name="Kim O.-S."/>
        </authorList>
    </citation>
    <scope>NUCLEOTIDE SEQUENCE [LARGE SCALE GENOMIC DNA]</scope>
    <source>
        <strain evidence="4 5">PAMC 27485</strain>
    </source>
</reference>
<comment type="caution">
    <text evidence="1">Lacks conserved residue(s) required for the propagation of feature annotation.</text>
</comment>
<name>A0A127VA38_9SPHI</name>
<dbReference type="GO" id="GO:0003677">
    <property type="term" value="F:DNA binding"/>
    <property type="evidence" value="ECO:0007669"/>
    <property type="project" value="InterPro"/>
</dbReference>
<feature type="domain" description="Response regulatory" evidence="2">
    <location>
        <begin position="4"/>
        <end position="115"/>
    </location>
</feature>
<evidence type="ECO:0000313" key="4">
    <source>
        <dbReference type="EMBL" id="AMP97868.1"/>
    </source>
</evidence>
<dbReference type="InterPro" id="IPR046947">
    <property type="entry name" value="LytR-like"/>
</dbReference>
<dbReference type="PANTHER" id="PTHR37299">
    <property type="entry name" value="TRANSCRIPTIONAL REGULATOR-RELATED"/>
    <property type="match status" value="1"/>
</dbReference>
<dbReference type="SMART" id="SM00448">
    <property type="entry name" value="REC"/>
    <property type="match status" value="1"/>
</dbReference>
<dbReference type="InterPro" id="IPR007492">
    <property type="entry name" value="LytTR_DNA-bd_dom"/>
</dbReference>